<dbReference type="Proteomes" id="UP000288716">
    <property type="component" value="Unassembled WGS sequence"/>
</dbReference>
<dbReference type="Pfam" id="PF00135">
    <property type="entry name" value="COesterase"/>
    <property type="match status" value="1"/>
</dbReference>
<comment type="similarity">
    <text evidence="1">Belongs to the type-B carboxylesterase/lipase family.</text>
</comment>
<evidence type="ECO:0000256" key="4">
    <source>
        <dbReference type="ARBA" id="ARBA00023180"/>
    </source>
</evidence>
<name>A0A443SJH6_9ACAR</name>
<dbReference type="VEuPathDB" id="VectorBase:LDEU004374"/>
<dbReference type="PANTHER" id="PTHR43918:SF4">
    <property type="entry name" value="CARBOXYLIC ESTER HYDROLASE"/>
    <property type="match status" value="1"/>
</dbReference>
<dbReference type="STRING" id="299467.A0A443SJH6"/>
<reference evidence="7 8" key="1">
    <citation type="journal article" date="2018" name="Gigascience">
        <title>Genomes of trombidid mites reveal novel predicted allergens and laterally-transferred genes associated with secondary metabolism.</title>
        <authorList>
            <person name="Dong X."/>
            <person name="Chaisiri K."/>
            <person name="Xia D."/>
            <person name="Armstrong S.D."/>
            <person name="Fang Y."/>
            <person name="Donnelly M.J."/>
            <person name="Kadowaki T."/>
            <person name="McGarry J.W."/>
            <person name="Darby A.C."/>
            <person name="Makepeace B.L."/>
        </authorList>
    </citation>
    <scope>NUCLEOTIDE SEQUENCE [LARGE SCALE GENOMIC DNA]</scope>
    <source>
        <strain evidence="7">UoL-UT</strain>
    </source>
</reference>
<dbReference type="InterPro" id="IPR002018">
    <property type="entry name" value="CarbesteraseB"/>
</dbReference>
<keyword evidence="8" id="KW-1185">Reference proteome</keyword>
<dbReference type="AlphaFoldDB" id="A0A443SJH6"/>
<evidence type="ECO:0000256" key="1">
    <source>
        <dbReference type="ARBA" id="ARBA00005964"/>
    </source>
</evidence>
<evidence type="ECO:0000256" key="3">
    <source>
        <dbReference type="ARBA" id="ARBA00022801"/>
    </source>
</evidence>
<feature type="domain" description="Carboxylesterase type B" evidence="6">
    <location>
        <begin position="24"/>
        <end position="101"/>
    </location>
</feature>
<protein>
    <submittedName>
        <fullName evidence="7">Carboxylesterase-like protein 1</fullName>
    </submittedName>
</protein>
<dbReference type="GO" id="GO:0006581">
    <property type="term" value="P:acetylcholine catabolic process"/>
    <property type="evidence" value="ECO:0007669"/>
    <property type="project" value="TreeGrafter"/>
</dbReference>
<dbReference type="GO" id="GO:0005615">
    <property type="term" value="C:extracellular space"/>
    <property type="evidence" value="ECO:0007669"/>
    <property type="project" value="TreeGrafter"/>
</dbReference>
<evidence type="ECO:0000256" key="5">
    <source>
        <dbReference type="SAM" id="SignalP"/>
    </source>
</evidence>
<proteinExistence type="inferred from homology"/>
<evidence type="ECO:0000256" key="2">
    <source>
        <dbReference type="ARBA" id="ARBA00022487"/>
    </source>
</evidence>
<comment type="caution">
    <text evidence="7">The sequence shown here is derived from an EMBL/GenBank/DDBJ whole genome shotgun (WGS) entry which is preliminary data.</text>
</comment>
<dbReference type="SUPFAM" id="SSF53474">
    <property type="entry name" value="alpha/beta-Hydrolases"/>
    <property type="match status" value="1"/>
</dbReference>
<keyword evidence="5" id="KW-0732">Signal</keyword>
<dbReference type="GO" id="GO:0019695">
    <property type="term" value="P:choline metabolic process"/>
    <property type="evidence" value="ECO:0007669"/>
    <property type="project" value="TreeGrafter"/>
</dbReference>
<sequence>MIRKLITILVLINLSTPLALKNSLFVRTTAGVLEGTSVKINGNQVQQFLGVPYAKPPVGPLRFQRPEPLTATSSTVMDATKFQPTCVQMKHISETINPLLNVDEEHKKIACT</sequence>
<evidence type="ECO:0000313" key="7">
    <source>
        <dbReference type="EMBL" id="RWS27666.1"/>
    </source>
</evidence>
<evidence type="ECO:0000259" key="6">
    <source>
        <dbReference type="Pfam" id="PF00135"/>
    </source>
</evidence>
<organism evidence="7 8">
    <name type="scientific">Leptotrombidium deliense</name>
    <dbReference type="NCBI Taxonomy" id="299467"/>
    <lineage>
        <taxon>Eukaryota</taxon>
        <taxon>Metazoa</taxon>
        <taxon>Ecdysozoa</taxon>
        <taxon>Arthropoda</taxon>
        <taxon>Chelicerata</taxon>
        <taxon>Arachnida</taxon>
        <taxon>Acari</taxon>
        <taxon>Acariformes</taxon>
        <taxon>Trombidiformes</taxon>
        <taxon>Prostigmata</taxon>
        <taxon>Anystina</taxon>
        <taxon>Parasitengona</taxon>
        <taxon>Trombiculoidea</taxon>
        <taxon>Trombiculidae</taxon>
        <taxon>Leptotrombidium</taxon>
    </lineage>
</organism>
<dbReference type="InterPro" id="IPR029058">
    <property type="entry name" value="AB_hydrolase_fold"/>
</dbReference>
<dbReference type="Gene3D" id="3.40.50.1820">
    <property type="entry name" value="alpha/beta hydrolase"/>
    <property type="match status" value="1"/>
</dbReference>
<dbReference type="OrthoDB" id="6512445at2759"/>
<dbReference type="PANTHER" id="PTHR43918">
    <property type="entry name" value="ACETYLCHOLINESTERASE"/>
    <property type="match status" value="1"/>
</dbReference>
<keyword evidence="2" id="KW-0719">Serine esterase</keyword>
<feature type="chain" id="PRO_5019506850" evidence="5">
    <location>
        <begin position="22"/>
        <end position="112"/>
    </location>
</feature>
<keyword evidence="3" id="KW-0378">Hydrolase</keyword>
<feature type="signal peptide" evidence="5">
    <location>
        <begin position="1"/>
        <end position="21"/>
    </location>
</feature>
<dbReference type="GO" id="GO:0003990">
    <property type="term" value="F:acetylcholinesterase activity"/>
    <property type="evidence" value="ECO:0007669"/>
    <property type="project" value="TreeGrafter"/>
</dbReference>
<accession>A0A443SJH6</accession>
<keyword evidence="4" id="KW-0325">Glycoprotein</keyword>
<dbReference type="InterPro" id="IPR050654">
    <property type="entry name" value="AChE-related_enzymes"/>
</dbReference>
<dbReference type="EMBL" id="NCKV01001849">
    <property type="protein sequence ID" value="RWS27666.1"/>
    <property type="molecule type" value="Genomic_DNA"/>
</dbReference>
<gene>
    <name evidence="7" type="ORF">B4U80_04566</name>
</gene>
<dbReference type="GO" id="GO:0005886">
    <property type="term" value="C:plasma membrane"/>
    <property type="evidence" value="ECO:0007669"/>
    <property type="project" value="TreeGrafter"/>
</dbReference>
<evidence type="ECO:0000313" key="8">
    <source>
        <dbReference type="Proteomes" id="UP000288716"/>
    </source>
</evidence>